<dbReference type="InterPro" id="IPR000400">
    <property type="entry name" value="Glyco_hydro_46"/>
</dbReference>
<accession>A0A1Y1Y9B9</accession>
<dbReference type="Pfam" id="PF01374">
    <property type="entry name" value="Glyco_hydro_46"/>
    <property type="match status" value="1"/>
</dbReference>
<feature type="non-terminal residue" evidence="1">
    <location>
        <position position="138"/>
    </location>
</feature>
<comment type="caution">
    <text evidence="1">The sequence shown here is derived from an EMBL/GenBank/DDBJ whole genome shotgun (WGS) entry which is preliminary data.</text>
</comment>
<keyword evidence="1" id="KW-0378">Hydrolase</keyword>
<proteinExistence type="predicted"/>
<dbReference type="GO" id="GO:0016977">
    <property type="term" value="F:chitosanase activity"/>
    <property type="evidence" value="ECO:0007669"/>
    <property type="project" value="InterPro"/>
</dbReference>
<dbReference type="OrthoDB" id="76114at2759"/>
<dbReference type="Proteomes" id="UP000193498">
    <property type="component" value="Unassembled WGS sequence"/>
</dbReference>
<name>A0A1Y1Y9B9_9FUNG</name>
<evidence type="ECO:0000313" key="1">
    <source>
        <dbReference type="EMBL" id="ORX94583.1"/>
    </source>
</evidence>
<dbReference type="InParanoid" id="A0A1Y1Y9B9"/>
<evidence type="ECO:0000313" key="2">
    <source>
        <dbReference type="Proteomes" id="UP000193498"/>
    </source>
</evidence>
<dbReference type="InterPro" id="IPR023099">
    <property type="entry name" value="Glyco_hydro_46_N"/>
</dbReference>
<sequence>IAQVITNSFEHGTTTIEYGQCRDIGDGRGYTCGSIGFTTGTGDALIVVEDYEKSKGTNTSFSPFNAALERVSNRLDCGSANNDIVGLNGFDQAWKLESCDEKFRGAQDKLADTMYFLPAMGLAADVGVKSNLGKAIFY</sequence>
<dbReference type="GO" id="GO:0005576">
    <property type="term" value="C:extracellular region"/>
    <property type="evidence" value="ECO:0007669"/>
    <property type="project" value="InterPro"/>
</dbReference>
<dbReference type="Gene3D" id="1.20.141.10">
    <property type="entry name" value="Chitosanase, subunit A, domain 1"/>
    <property type="match status" value="1"/>
</dbReference>
<protein>
    <submittedName>
        <fullName evidence="1">Glycoside hydrolase</fullName>
    </submittedName>
</protein>
<keyword evidence="2" id="KW-1185">Reference proteome</keyword>
<dbReference type="SUPFAM" id="SSF53955">
    <property type="entry name" value="Lysozyme-like"/>
    <property type="match status" value="1"/>
</dbReference>
<organism evidence="1 2">
    <name type="scientific">Basidiobolus meristosporus CBS 931.73</name>
    <dbReference type="NCBI Taxonomy" id="1314790"/>
    <lineage>
        <taxon>Eukaryota</taxon>
        <taxon>Fungi</taxon>
        <taxon>Fungi incertae sedis</taxon>
        <taxon>Zoopagomycota</taxon>
        <taxon>Entomophthoromycotina</taxon>
        <taxon>Basidiobolomycetes</taxon>
        <taxon>Basidiobolales</taxon>
        <taxon>Basidiobolaceae</taxon>
        <taxon>Basidiobolus</taxon>
    </lineage>
</organism>
<dbReference type="EMBL" id="MCFE01000201">
    <property type="protein sequence ID" value="ORX94583.1"/>
    <property type="molecule type" value="Genomic_DNA"/>
</dbReference>
<dbReference type="Gene3D" id="3.30.386.10">
    <property type="entry name" value="Chitosanase, subunit A, domain 2"/>
    <property type="match status" value="1"/>
</dbReference>
<reference evidence="1 2" key="1">
    <citation type="submission" date="2016-07" db="EMBL/GenBank/DDBJ databases">
        <title>Pervasive Adenine N6-methylation of Active Genes in Fungi.</title>
        <authorList>
            <consortium name="DOE Joint Genome Institute"/>
            <person name="Mondo S.J."/>
            <person name="Dannebaum R.O."/>
            <person name="Kuo R.C."/>
            <person name="Labutti K."/>
            <person name="Haridas S."/>
            <person name="Kuo A."/>
            <person name="Salamov A."/>
            <person name="Ahrendt S.R."/>
            <person name="Lipzen A."/>
            <person name="Sullivan W."/>
            <person name="Andreopoulos W.B."/>
            <person name="Clum A."/>
            <person name="Lindquist E."/>
            <person name="Daum C."/>
            <person name="Ramamoorthy G.K."/>
            <person name="Gryganskyi A."/>
            <person name="Culley D."/>
            <person name="Magnuson J.K."/>
            <person name="James T.Y."/>
            <person name="O'Malley M.A."/>
            <person name="Stajich J.E."/>
            <person name="Spatafora J.W."/>
            <person name="Visel A."/>
            <person name="Grigoriev I.V."/>
        </authorList>
    </citation>
    <scope>NUCLEOTIDE SEQUENCE [LARGE SCALE GENOMIC DNA]</scope>
    <source>
        <strain evidence="1 2">CBS 931.73</strain>
    </source>
</reference>
<dbReference type="AlphaFoldDB" id="A0A1Y1Y9B9"/>
<dbReference type="InterPro" id="IPR023346">
    <property type="entry name" value="Lysozyme-like_dom_sf"/>
</dbReference>
<gene>
    <name evidence="1" type="ORF">K493DRAFT_197532</name>
</gene>
<dbReference type="GO" id="GO:0005975">
    <property type="term" value="P:carbohydrate metabolic process"/>
    <property type="evidence" value="ECO:0007669"/>
    <property type="project" value="InterPro"/>
</dbReference>
<feature type="non-terminal residue" evidence="1">
    <location>
        <position position="1"/>
    </location>
</feature>